<dbReference type="RefSeq" id="WP_076322767.1">
    <property type="nucleotide sequence ID" value="NZ_MRTF01000004.1"/>
</dbReference>
<dbReference type="Pfam" id="PF03358">
    <property type="entry name" value="FMN_red"/>
    <property type="match status" value="1"/>
</dbReference>
<proteinExistence type="predicted"/>
<feature type="domain" description="NADPH-dependent FMN reductase-like" evidence="5">
    <location>
        <begin position="2"/>
        <end position="144"/>
    </location>
</feature>
<reference evidence="6 7" key="1">
    <citation type="submission" date="2016-11" db="EMBL/GenBank/DDBJ databases">
        <title>Paenibacillus species isolates.</title>
        <authorList>
            <person name="Beno S.M."/>
        </authorList>
    </citation>
    <scope>NUCLEOTIDE SEQUENCE [LARGE SCALE GENOMIC DNA]</scope>
    <source>
        <strain evidence="6 7">FSL F4-0100</strain>
    </source>
</reference>
<comment type="caution">
    <text evidence="6">The sequence shown here is derived from an EMBL/GenBank/DDBJ whole genome shotgun (WGS) entry which is preliminary data.</text>
</comment>
<dbReference type="AlphaFoldDB" id="A0A1R1B1S8"/>
<keyword evidence="4" id="KW-0175">Coiled coil</keyword>
<dbReference type="InterPro" id="IPR051814">
    <property type="entry name" value="NAD(P)H-dep_FMN_reductase"/>
</dbReference>
<dbReference type="PANTHER" id="PTHR43408">
    <property type="entry name" value="FMN REDUCTASE (NADPH)"/>
    <property type="match status" value="1"/>
</dbReference>
<evidence type="ECO:0000259" key="5">
    <source>
        <dbReference type="Pfam" id="PF03358"/>
    </source>
</evidence>
<dbReference type="GO" id="GO:0046306">
    <property type="term" value="P:alkanesulfonate catabolic process"/>
    <property type="evidence" value="ECO:0007669"/>
    <property type="project" value="InterPro"/>
</dbReference>
<sequence>MTKIAFIAGSPTQGSRLFGLTQYVEDRLIIAGYEIDFISAADLPAEDLLRADFNSPAIKQAIAAVEGAAAVIIASPVYKASYSGALKTILDLLPQKGLQGKVVLPLFIGGTIAHLLAVDYALKPVISALGGTNILSGVFAVDQWITRLELSGYDITEQLRERLDDALNELQSELARYSAVPSERQGQAV</sequence>
<dbReference type="EMBL" id="MRTF01000004">
    <property type="protein sequence ID" value="OME92737.1"/>
    <property type="molecule type" value="Genomic_DNA"/>
</dbReference>
<dbReference type="SUPFAM" id="SSF52218">
    <property type="entry name" value="Flavoproteins"/>
    <property type="match status" value="1"/>
</dbReference>
<evidence type="ECO:0000313" key="7">
    <source>
        <dbReference type="Proteomes" id="UP000187074"/>
    </source>
</evidence>
<name>A0A1R1B1S8_PAELA</name>
<evidence type="ECO:0000256" key="3">
    <source>
        <dbReference type="ARBA" id="ARBA00023002"/>
    </source>
</evidence>
<keyword evidence="2" id="KW-0288">FMN</keyword>
<dbReference type="Proteomes" id="UP000187074">
    <property type="component" value="Unassembled WGS sequence"/>
</dbReference>
<dbReference type="OrthoDB" id="1643408at2"/>
<evidence type="ECO:0000313" key="6">
    <source>
        <dbReference type="EMBL" id="OME92737.1"/>
    </source>
</evidence>
<keyword evidence="1" id="KW-0285">Flavoprotein</keyword>
<protein>
    <submittedName>
        <fullName evidence="6">FMN reductase (NADPH)</fullName>
    </submittedName>
</protein>
<dbReference type="InterPro" id="IPR020048">
    <property type="entry name" value="NADPH-dep_FMN_reduc_SsuE"/>
</dbReference>
<keyword evidence="3" id="KW-0560">Oxidoreductase</keyword>
<evidence type="ECO:0000256" key="1">
    <source>
        <dbReference type="ARBA" id="ARBA00022630"/>
    </source>
</evidence>
<dbReference type="GO" id="GO:0008752">
    <property type="term" value="F:FMN reductase [NAD(P)H] activity"/>
    <property type="evidence" value="ECO:0007669"/>
    <property type="project" value="InterPro"/>
</dbReference>
<evidence type="ECO:0000256" key="4">
    <source>
        <dbReference type="SAM" id="Coils"/>
    </source>
</evidence>
<feature type="coiled-coil region" evidence="4">
    <location>
        <begin position="153"/>
        <end position="180"/>
    </location>
</feature>
<dbReference type="STRING" id="1401.BK123_12700"/>
<gene>
    <name evidence="6" type="ORF">BK123_12700</name>
</gene>
<dbReference type="PANTHER" id="PTHR43408:SF1">
    <property type="entry name" value="FMN REDUCTASE (NADPH)"/>
    <property type="match status" value="1"/>
</dbReference>
<dbReference type="InterPro" id="IPR005025">
    <property type="entry name" value="FMN_Rdtase-like_dom"/>
</dbReference>
<dbReference type="Gene3D" id="3.40.50.360">
    <property type="match status" value="1"/>
</dbReference>
<dbReference type="InterPro" id="IPR029039">
    <property type="entry name" value="Flavoprotein-like_sf"/>
</dbReference>
<accession>A0A1R1B1S8</accession>
<dbReference type="NCBIfam" id="TIGR03567">
    <property type="entry name" value="FMN_reduc_SsuE"/>
    <property type="match status" value="1"/>
</dbReference>
<evidence type="ECO:0000256" key="2">
    <source>
        <dbReference type="ARBA" id="ARBA00022643"/>
    </source>
</evidence>
<organism evidence="6 7">
    <name type="scientific">Paenibacillus lautus</name>
    <name type="common">Bacillus lautus</name>
    <dbReference type="NCBI Taxonomy" id="1401"/>
    <lineage>
        <taxon>Bacteria</taxon>
        <taxon>Bacillati</taxon>
        <taxon>Bacillota</taxon>
        <taxon>Bacilli</taxon>
        <taxon>Bacillales</taxon>
        <taxon>Paenibacillaceae</taxon>
        <taxon>Paenibacillus</taxon>
    </lineage>
</organism>